<evidence type="ECO:0000256" key="22">
    <source>
        <dbReference type="ARBA" id="ARBA00023268"/>
    </source>
</evidence>
<evidence type="ECO:0000256" key="11">
    <source>
        <dbReference type="ARBA" id="ARBA00022670"/>
    </source>
</evidence>
<keyword evidence="20 29" id="KW-0472">Membrane</keyword>
<dbReference type="GO" id="GO:0009252">
    <property type="term" value="P:peptidoglycan biosynthetic process"/>
    <property type="evidence" value="ECO:0007669"/>
    <property type="project" value="UniProtKB-UniPathway"/>
</dbReference>
<keyword evidence="19 29" id="KW-1133">Transmembrane helix</keyword>
<dbReference type="NCBIfam" id="TIGR02074">
    <property type="entry name" value="PBP_1a_fam"/>
    <property type="match status" value="1"/>
</dbReference>
<dbReference type="GO" id="GO:0008360">
    <property type="term" value="P:regulation of cell shape"/>
    <property type="evidence" value="ECO:0007669"/>
    <property type="project" value="UniProtKB-KW"/>
</dbReference>
<evidence type="ECO:0000256" key="8">
    <source>
        <dbReference type="ARBA" id="ARBA00022475"/>
    </source>
</evidence>
<dbReference type="Pfam" id="PF00912">
    <property type="entry name" value="Transgly"/>
    <property type="match status" value="1"/>
</dbReference>
<dbReference type="Proteomes" id="UP000538931">
    <property type="component" value="Unassembled WGS sequence"/>
</dbReference>
<evidence type="ECO:0000256" key="10">
    <source>
        <dbReference type="ARBA" id="ARBA00022645"/>
    </source>
</evidence>
<evidence type="ECO:0000256" key="13">
    <source>
        <dbReference type="ARBA" id="ARBA00022679"/>
    </source>
</evidence>
<keyword evidence="23" id="KW-0961">Cell wall biogenesis/degradation</keyword>
<keyword evidence="13" id="KW-0808">Transferase</keyword>
<dbReference type="RefSeq" id="WP_181741020.1">
    <property type="nucleotide sequence ID" value="NZ_JACEMT010000053.1"/>
</dbReference>
<dbReference type="UniPathway" id="UPA00219"/>
<dbReference type="InterPro" id="IPR001264">
    <property type="entry name" value="Glyco_trans_51"/>
</dbReference>
<dbReference type="AlphaFoldDB" id="A0A7W1X055"/>
<evidence type="ECO:0000256" key="28">
    <source>
        <dbReference type="SAM" id="MobiDB-lite"/>
    </source>
</evidence>
<evidence type="ECO:0000313" key="34">
    <source>
        <dbReference type="Proteomes" id="UP000538931"/>
    </source>
</evidence>
<evidence type="ECO:0000256" key="15">
    <source>
        <dbReference type="ARBA" id="ARBA00022801"/>
    </source>
</evidence>
<keyword evidence="11" id="KW-0645">Protease</keyword>
<feature type="compositionally biased region" description="Basic and acidic residues" evidence="28">
    <location>
        <begin position="810"/>
        <end position="822"/>
    </location>
</feature>
<evidence type="ECO:0000256" key="2">
    <source>
        <dbReference type="ARBA" id="ARBA00004249"/>
    </source>
</evidence>
<evidence type="ECO:0000256" key="27">
    <source>
        <dbReference type="ARBA" id="ARBA00060592"/>
    </source>
</evidence>
<evidence type="ECO:0000256" key="20">
    <source>
        <dbReference type="ARBA" id="ARBA00023136"/>
    </source>
</evidence>
<dbReference type="GO" id="GO:0008955">
    <property type="term" value="F:peptidoglycan glycosyltransferase activity"/>
    <property type="evidence" value="ECO:0007669"/>
    <property type="project" value="UniProtKB-EC"/>
</dbReference>
<comment type="function">
    <text evidence="1">Cell wall formation. Synthesis of cross-linked peptidoglycan from the lipid intermediates. The enzyme has a penicillin-insensitive transglycosylase N-terminal domain (formation of linear glycan strands) and a penicillin-sensitive transpeptidase C-terminal domain (cross-linking of the peptide subunits).</text>
</comment>
<dbReference type="GO" id="GO:0046677">
    <property type="term" value="P:response to antibiotic"/>
    <property type="evidence" value="ECO:0007669"/>
    <property type="project" value="UniProtKB-KW"/>
</dbReference>
<keyword evidence="14 29" id="KW-0812">Transmembrane</keyword>
<comment type="caution">
    <text evidence="33">The sequence shown here is derived from an EMBL/GenBank/DDBJ whole genome shotgun (WGS) entry which is preliminary data.</text>
</comment>
<dbReference type="InterPro" id="IPR031376">
    <property type="entry name" value="PCB_OB"/>
</dbReference>
<dbReference type="InterPro" id="IPR012338">
    <property type="entry name" value="Beta-lactam/transpept-like"/>
</dbReference>
<sequence length="833" mass="92635">MRILKRLFKWIITLSLIGVLIGAASLAGVYYYFSPELPDVQSLRQVQFQTPLRVYSTDDKLIAEFGEKKRTPIPFDQIPEGFTQALQAAEDARFFEHFGIDIKGLSRAAFQLASTGRIQSGGSTITMQVAKNFFLTREQTFRRKFIEILLALQIEQELSKQEIMELYVNQIYLGHRAYGIQAAANTYYGKDINALDLAQLAMIAGLPKAPSAFNPITNPDRALERRDWILGRMLQLGYISQQAHDDAVATPVTARYHRSDIELDAPYIAEMVRQQLYEQYGEELYTEGYRVWTTIDSRMQAEAIAALRRGLLDYTHDHGYRGAEASIDLDTLEPEDQLSTLRQHTAYAGLEPALVLEVTDDGARLLRTDGSESPLDWEQMKWARAYRSPYWLGPVPKRPRDVLEAGDIIRIMPNEDGQLRLTQIPKAQGALVALNPQDGAIRALSGGFSFYNNKFNRVTQAYRQPGSNIKPFLYTAALENGFTPASIINDAPIVYHDASLEGVWRPENDNGKFNGPTRLREALYRSRNLVSIRLMRALGVERAREFILRFGFEPENYPGNLSLSLGSASSTPLQVARGYAALANGGFLIQPYLIDRIENDAGDILLKANPLHACPECDVIMAPATTSEAETGTETVAADTPAAVSGAAITASNSLYSQLQTPESIGADPLPAPRIITPRNAFLIYDIMRDVITRGTGRRAHVLKRSDLAGKTGTTNEQKDVWFSGFSPDLVATTWVGFDQPSSLGRGEYGSSRALPIWIDFMEEALQDLPNNPPAVPPGIVRVRIDPASGKRAYSGQKDAIYEYFRSEDVPRETARSPEEQKAAPATEAIFGY</sequence>
<comment type="catalytic activity">
    <reaction evidence="26">
        <text>[GlcNAc-(1-&gt;4)-Mur2Ac(oyl-L-Ala-gamma-D-Glu-L-Lys-D-Ala-D-Ala)](n)-di-trans,octa-cis-undecaprenyl diphosphate + beta-D-GlcNAc-(1-&gt;4)-Mur2Ac(oyl-L-Ala-gamma-D-Glu-L-Lys-D-Ala-D-Ala)-di-trans,octa-cis-undecaprenyl diphosphate = [GlcNAc-(1-&gt;4)-Mur2Ac(oyl-L-Ala-gamma-D-Glu-L-Lys-D-Ala-D-Ala)](n+1)-di-trans,octa-cis-undecaprenyl diphosphate + di-trans,octa-cis-undecaprenyl diphosphate + H(+)</text>
        <dbReference type="Rhea" id="RHEA:23708"/>
        <dbReference type="Rhea" id="RHEA-COMP:9602"/>
        <dbReference type="Rhea" id="RHEA-COMP:9603"/>
        <dbReference type="ChEBI" id="CHEBI:15378"/>
        <dbReference type="ChEBI" id="CHEBI:58405"/>
        <dbReference type="ChEBI" id="CHEBI:60033"/>
        <dbReference type="ChEBI" id="CHEBI:78435"/>
        <dbReference type="EC" id="2.4.99.28"/>
    </reaction>
</comment>
<evidence type="ECO:0000256" key="3">
    <source>
        <dbReference type="ARBA" id="ARBA00004752"/>
    </source>
</evidence>
<evidence type="ECO:0000256" key="1">
    <source>
        <dbReference type="ARBA" id="ARBA00002624"/>
    </source>
</evidence>
<feature type="transmembrane region" description="Helical" evidence="29">
    <location>
        <begin position="7"/>
        <end position="33"/>
    </location>
</feature>
<keyword evidence="12" id="KW-0328">Glycosyltransferase</keyword>
<dbReference type="GO" id="GO:0006508">
    <property type="term" value="P:proteolysis"/>
    <property type="evidence" value="ECO:0007669"/>
    <property type="project" value="UniProtKB-KW"/>
</dbReference>
<dbReference type="PANTHER" id="PTHR32282">
    <property type="entry name" value="BINDING PROTEIN TRANSPEPTIDASE, PUTATIVE-RELATED"/>
    <property type="match status" value="1"/>
</dbReference>
<keyword evidence="8" id="KW-1003">Cell membrane</keyword>
<evidence type="ECO:0000256" key="7">
    <source>
        <dbReference type="ARBA" id="ARBA00018638"/>
    </source>
</evidence>
<dbReference type="Gene3D" id="3.40.710.10">
    <property type="entry name" value="DD-peptidase/beta-lactamase superfamily"/>
    <property type="match status" value="2"/>
</dbReference>
<organism evidence="33 34">
    <name type="scientific">Marinobacterium marinum</name>
    <dbReference type="NCBI Taxonomy" id="2756129"/>
    <lineage>
        <taxon>Bacteria</taxon>
        <taxon>Pseudomonadati</taxon>
        <taxon>Pseudomonadota</taxon>
        <taxon>Gammaproteobacteria</taxon>
        <taxon>Oceanospirillales</taxon>
        <taxon>Oceanospirillaceae</taxon>
        <taxon>Marinobacterium</taxon>
    </lineage>
</organism>
<name>A0A7W1X055_9GAMM</name>
<dbReference type="FunFam" id="1.10.3810.10:FF:000003">
    <property type="entry name" value="Penicillin-binding protein 1a"/>
    <property type="match status" value="1"/>
</dbReference>
<evidence type="ECO:0000256" key="23">
    <source>
        <dbReference type="ARBA" id="ARBA00023316"/>
    </source>
</evidence>
<keyword evidence="17" id="KW-0735">Signal-anchor</keyword>
<evidence type="ECO:0000256" key="14">
    <source>
        <dbReference type="ARBA" id="ARBA00022692"/>
    </source>
</evidence>
<evidence type="ECO:0000259" key="32">
    <source>
        <dbReference type="Pfam" id="PF17092"/>
    </source>
</evidence>
<comment type="catalytic activity">
    <reaction evidence="24">
        <text>Preferential cleavage: (Ac)2-L-Lys-D-Ala-|-D-Ala. Also transpeptidation of peptidyl-alanyl moieties that are N-acyl substituents of D-alanine.</text>
        <dbReference type="EC" id="3.4.16.4"/>
    </reaction>
</comment>
<accession>A0A7W1X055</accession>
<protein>
    <recommendedName>
        <fullName evidence="7">Penicillin-binding protein 1A</fullName>
        <ecNumber evidence="25">2.4.99.28</ecNumber>
        <ecNumber evidence="6">3.4.16.4</ecNumber>
    </recommendedName>
</protein>
<evidence type="ECO:0000256" key="17">
    <source>
        <dbReference type="ARBA" id="ARBA00022968"/>
    </source>
</evidence>
<feature type="domain" description="Penicillin-binding protein OB-like" evidence="32">
    <location>
        <begin position="320"/>
        <end position="427"/>
    </location>
</feature>
<comment type="similarity">
    <text evidence="4">In the C-terminal section; belongs to the transpeptidase family.</text>
</comment>
<evidence type="ECO:0000313" key="33">
    <source>
        <dbReference type="EMBL" id="MBA4503329.1"/>
    </source>
</evidence>
<evidence type="ECO:0000256" key="25">
    <source>
        <dbReference type="ARBA" id="ARBA00044770"/>
    </source>
</evidence>
<dbReference type="InterPro" id="IPR036950">
    <property type="entry name" value="PBP_transglycosylase"/>
</dbReference>
<comment type="similarity">
    <text evidence="5">In the N-terminal section; belongs to the glycosyltransferase 51 family.</text>
</comment>
<comment type="pathway">
    <text evidence="27">Glycan biosynthesis.</text>
</comment>
<dbReference type="GO" id="GO:0008658">
    <property type="term" value="F:penicillin binding"/>
    <property type="evidence" value="ECO:0007669"/>
    <property type="project" value="InterPro"/>
</dbReference>
<feature type="domain" description="Penicillin-binding protein transpeptidase" evidence="30">
    <location>
        <begin position="429"/>
        <end position="740"/>
    </location>
</feature>
<gene>
    <name evidence="33" type="ORF">H1S06_13300</name>
</gene>
<evidence type="ECO:0000256" key="5">
    <source>
        <dbReference type="ARBA" id="ARBA00007739"/>
    </source>
</evidence>
<dbReference type="EC" id="2.4.99.28" evidence="25"/>
<evidence type="ECO:0000256" key="16">
    <source>
        <dbReference type="ARBA" id="ARBA00022960"/>
    </source>
</evidence>
<keyword evidence="22" id="KW-0511">Multifunctional enzyme</keyword>
<dbReference type="InterPro" id="IPR050396">
    <property type="entry name" value="Glycosyltr_51/Transpeptidase"/>
</dbReference>
<evidence type="ECO:0000256" key="18">
    <source>
        <dbReference type="ARBA" id="ARBA00022984"/>
    </source>
</evidence>
<keyword evidence="9" id="KW-0997">Cell inner membrane</keyword>
<evidence type="ECO:0000256" key="21">
    <source>
        <dbReference type="ARBA" id="ARBA00023251"/>
    </source>
</evidence>
<evidence type="ECO:0000256" key="4">
    <source>
        <dbReference type="ARBA" id="ARBA00007090"/>
    </source>
</evidence>
<dbReference type="Pfam" id="PF17092">
    <property type="entry name" value="PCB_OB"/>
    <property type="match status" value="1"/>
</dbReference>
<dbReference type="InterPro" id="IPR023346">
    <property type="entry name" value="Lysozyme-like_dom_sf"/>
</dbReference>
<dbReference type="GO" id="GO:0005886">
    <property type="term" value="C:plasma membrane"/>
    <property type="evidence" value="ECO:0007669"/>
    <property type="project" value="UniProtKB-SubCell"/>
</dbReference>
<evidence type="ECO:0000256" key="9">
    <source>
        <dbReference type="ARBA" id="ARBA00022519"/>
    </source>
</evidence>
<comment type="pathway">
    <text evidence="3">Cell wall biogenesis; peptidoglycan biosynthesis.</text>
</comment>
<dbReference type="SUPFAM" id="SSF56601">
    <property type="entry name" value="beta-lactamase/transpeptidase-like"/>
    <property type="match status" value="1"/>
</dbReference>
<evidence type="ECO:0000259" key="30">
    <source>
        <dbReference type="Pfam" id="PF00905"/>
    </source>
</evidence>
<comment type="subcellular location">
    <subcellularLocation>
        <location evidence="2">Cell inner membrane</location>
        <topology evidence="2">Single-pass type II membrane protein</topology>
    </subcellularLocation>
</comment>
<evidence type="ECO:0000256" key="26">
    <source>
        <dbReference type="ARBA" id="ARBA00049902"/>
    </source>
</evidence>
<dbReference type="InterPro" id="IPR001460">
    <property type="entry name" value="PCN-bd_Tpept"/>
</dbReference>
<dbReference type="GO" id="GO:0071555">
    <property type="term" value="P:cell wall organization"/>
    <property type="evidence" value="ECO:0007669"/>
    <property type="project" value="UniProtKB-KW"/>
</dbReference>
<dbReference type="GO" id="GO:0009002">
    <property type="term" value="F:serine-type D-Ala-D-Ala carboxypeptidase activity"/>
    <property type="evidence" value="ECO:0007669"/>
    <property type="project" value="UniProtKB-EC"/>
</dbReference>
<dbReference type="EC" id="3.4.16.4" evidence="6"/>
<dbReference type="GO" id="GO:0030288">
    <property type="term" value="C:outer membrane-bounded periplasmic space"/>
    <property type="evidence" value="ECO:0007669"/>
    <property type="project" value="TreeGrafter"/>
</dbReference>
<keyword evidence="18" id="KW-0573">Peptidoglycan synthesis</keyword>
<keyword evidence="21" id="KW-0046">Antibiotic resistance</keyword>
<evidence type="ECO:0000259" key="31">
    <source>
        <dbReference type="Pfam" id="PF00912"/>
    </source>
</evidence>
<dbReference type="Gene3D" id="1.10.3810.10">
    <property type="entry name" value="Biosynthetic peptidoglycan transglycosylase-like"/>
    <property type="match status" value="1"/>
</dbReference>
<keyword evidence="16" id="KW-0133">Cell shape</keyword>
<keyword evidence="10" id="KW-0121">Carboxypeptidase</keyword>
<evidence type="ECO:0000256" key="6">
    <source>
        <dbReference type="ARBA" id="ARBA00012448"/>
    </source>
</evidence>
<dbReference type="PANTHER" id="PTHR32282:SF27">
    <property type="entry name" value="PENICILLIN-BINDING PROTEIN 1A"/>
    <property type="match status" value="1"/>
</dbReference>
<dbReference type="SUPFAM" id="SSF53955">
    <property type="entry name" value="Lysozyme-like"/>
    <property type="match status" value="1"/>
</dbReference>
<keyword evidence="34" id="KW-1185">Reference proteome</keyword>
<dbReference type="Pfam" id="PF00905">
    <property type="entry name" value="Transpeptidase"/>
    <property type="match status" value="1"/>
</dbReference>
<feature type="domain" description="Glycosyl transferase family 51" evidence="31">
    <location>
        <begin position="59"/>
        <end position="233"/>
    </location>
</feature>
<keyword evidence="15" id="KW-0378">Hydrolase</keyword>
<feature type="region of interest" description="Disordered" evidence="28">
    <location>
        <begin position="810"/>
        <end position="833"/>
    </location>
</feature>
<evidence type="ECO:0000256" key="12">
    <source>
        <dbReference type="ARBA" id="ARBA00022676"/>
    </source>
</evidence>
<evidence type="ECO:0000256" key="24">
    <source>
        <dbReference type="ARBA" id="ARBA00034000"/>
    </source>
</evidence>
<reference evidence="33 34" key="1">
    <citation type="submission" date="2020-07" db="EMBL/GenBank/DDBJ databases">
        <title>Bacterium isolated from marien macroalgae.</title>
        <authorList>
            <person name="Zhu K."/>
            <person name="Lu D."/>
            <person name="Du Z."/>
        </authorList>
    </citation>
    <scope>NUCLEOTIDE SEQUENCE [LARGE SCALE GENOMIC DNA]</scope>
    <source>
        <strain evidence="33 34">3-1745</strain>
    </source>
</reference>
<dbReference type="EMBL" id="JACEMT010000053">
    <property type="protein sequence ID" value="MBA4503329.1"/>
    <property type="molecule type" value="Genomic_DNA"/>
</dbReference>
<evidence type="ECO:0000256" key="19">
    <source>
        <dbReference type="ARBA" id="ARBA00022989"/>
    </source>
</evidence>
<proteinExistence type="inferred from homology"/>
<evidence type="ECO:0000256" key="29">
    <source>
        <dbReference type="SAM" id="Phobius"/>
    </source>
</evidence>